<dbReference type="PANTHER" id="PTHR33744:SF7">
    <property type="entry name" value="PUCR FAMILY TRANSCRIPTIONAL REGULATOR"/>
    <property type="match status" value="1"/>
</dbReference>
<dbReference type="Proteomes" id="UP000589036">
    <property type="component" value="Unassembled WGS sequence"/>
</dbReference>
<dbReference type="RefSeq" id="WP_179643144.1">
    <property type="nucleotide sequence ID" value="NZ_BAAAYY010000009.1"/>
</dbReference>
<dbReference type="PANTHER" id="PTHR33744">
    <property type="entry name" value="CARBOHYDRATE DIACID REGULATOR"/>
    <property type="match status" value="1"/>
</dbReference>
<protein>
    <submittedName>
        <fullName evidence="2">DNA-binding PucR family transcriptional regulator</fullName>
    </submittedName>
</protein>
<sequence>MLGTAERLAGILGPPLHAGAAAAAPDAVPAARAQSEEILEIALATGQPPGGYVLDDVLVAYQLTRPGPGRDLLLERLRPLDDHPEWEATLRAYLRHGFDRKAVAAQLHLHPNTVDHRLGRIARVCGVDPANPAERLTTFTALYARDRAGYRPQPE</sequence>
<dbReference type="InterPro" id="IPR042070">
    <property type="entry name" value="PucR_C-HTH_sf"/>
</dbReference>
<comment type="caution">
    <text evidence="2">The sequence shown here is derived from an EMBL/GenBank/DDBJ whole genome shotgun (WGS) entry which is preliminary data.</text>
</comment>
<accession>A0A852TV19</accession>
<evidence type="ECO:0000313" key="3">
    <source>
        <dbReference type="Proteomes" id="UP000589036"/>
    </source>
</evidence>
<evidence type="ECO:0000313" key="2">
    <source>
        <dbReference type="EMBL" id="NYE47147.1"/>
    </source>
</evidence>
<keyword evidence="3" id="KW-1185">Reference proteome</keyword>
<gene>
    <name evidence="2" type="ORF">HDA32_002267</name>
</gene>
<proteinExistence type="predicted"/>
<feature type="domain" description="PucR C-terminal helix-turn-helix" evidence="1">
    <location>
        <begin position="88"/>
        <end position="143"/>
    </location>
</feature>
<organism evidence="2 3">
    <name type="scientific">Spinactinospora alkalitolerans</name>
    <dbReference type="NCBI Taxonomy" id="687207"/>
    <lineage>
        <taxon>Bacteria</taxon>
        <taxon>Bacillati</taxon>
        <taxon>Actinomycetota</taxon>
        <taxon>Actinomycetes</taxon>
        <taxon>Streptosporangiales</taxon>
        <taxon>Nocardiopsidaceae</taxon>
        <taxon>Spinactinospora</taxon>
    </lineage>
</organism>
<dbReference type="AlphaFoldDB" id="A0A852TV19"/>
<keyword evidence="2" id="KW-0238">DNA-binding</keyword>
<dbReference type="InterPro" id="IPR025736">
    <property type="entry name" value="PucR_C-HTH_dom"/>
</dbReference>
<reference evidence="2 3" key="1">
    <citation type="submission" date="2020-07" db="EMBL/GenBank/DDBJ databases">
        <title>Sequencing the genomes of 1000 actinobacteria strains.</title>
        <authorList>
            <person name="Klenk H.-P."/>
        </authorList>
    </citation>
    <scope>NUCLEOTIDE SEQUENCE [LARGE SCALE GENOMIC DNA]</scope>
    <source>
        <strain evidence="2 3">CXB654</strain>
    </source>
</reference>
<dbReference type="InterPro" id="IPR051448">
    <property type="entry name" value="CdaR-like_regulators"/>
</dbReference>
<dbReference type="Gene3D" id="1.10.10.2840">
    <property type="entry name" value="PucR C-terminal helix-turn-helix domain"/>
    <property type="match status" value="1"/>
</dbReference>
<dbReference type="Pfam" id="PF13556">
    <property type="entry name" value="HTH_30"/>
    <property type="match status" value="1"/>
</dbReference>
<evidence type="ECO:0000259" key="1">
    <source>
        <dbReference type="Pfam" id="PF13556"/>
    </source>
</evidence>
<dbReference type="GO" id="GO:0003677">
    <property type="term" value="F:DNA binding"/>
    <property type="evidence" value="ECO:0007669"/>
    <property type="project" value="UniProtKB-KW"/>
</dbReference>
<name>A0A852TV19_9ACTN</name>
<dbReference type="EMBL" id="JACCCC010000001">
    <property type="protein sequence ID" value="NYE47147.1"/>
    <property type="molecule type" value="Genomic_DNA"/>
</dbReference>